<dbReference type="AlphaFoldDB" id="A0AAV3RPI9"/>
<evidence type="ECO:0000313" key="2">
    <source>
        <dbReference type="EMBL" id="GAA0179089.1"/>
    </source>
</evidence>
<gene>
    <name evidence="2" type="ORF">LIER_42197</name>
</gene>
<protein>
    <recommendedName>
        <fullName evidence="1">Transposase MuDR plant domain-containing protein</fullName>
    </recommendedName>
</protein>
<proteinExistence type="predicted"/>
<sequence length="280" mass="32021">MNDVGVRLIASKEVMLLGWYPSDDRVAVEETVEQVVREVDREDVIVGEDDREDVTIGDDDIEVVSQVDREGVIVGEENVGEVEVVEAENVGEDGLWDDIIGDDDNIFREDGDVGNAFMETNNIAFDDFESEAFTRKDNFDEDYEPHEDAEIEDDDEIEQSACYLNEDEVDDDIGPILNYIKTIPAEFWEVSDELLELSGDEDEEQDQGCSSAKRKNTKTGLQYNKEVHLRHLILIPNMVFDSAAEFRELVRHYALQTKKPLKFVKNDKWRVRVKCTMEGV</sequence>
<dbReference type="EMBL" id="BAABME010028419">
    <property type="protein sequence ID" value="GAA0179089.1"/>
    <property type="molecule type" value="Genomic_DNA"/>
</dbReference>
<reference evidence="2 3" key="1">
    <citation type="submission" date="2024-01" db="EMBL/GenBank/DDBJ databases">
        <title>The complete chloroplast genome sequence of Lithospermum erythrorhizon: insights into the phylogenetic relationship among Boraginaceae species and the maternal lineages of purple gromwells.</title>
        <authorList>
            <person name="Okada T."/>
            <person name="Watanabe K."/>
        </authorList>
    </citation>
    <scope>NUCLEOTIDE SEQUENCE [LARGE SCALE GENOMIC DNA]</scope>
</reference>
<feature type="domain" description="Transposase MuDR plant" evidence="1">
    <location>
        <begin position="239"/>
        <end position="279"/>
    </location>
</feature>
<evidence type="ECO:0000313" key="3">
    <source>
        <dbReference type="Proteomes" id="UP001454036"/>
    </source>
</evidence>
<dbReference type="InterPro" id="IPR004332">
    <property type="entry name" value="Transposase_MuDR"/>
</dbReference>
<accession>A0AAV3RPI9</accession>
<evidence type="ECO:0000259" key="1">
    <source>
        <dbReference type="Pfam" id="PF03108"/>
    </source>
</evidence>
<keyword evidence="3" id="KW-1185">Reference proteome</keyword>
<dbReference type="Pfam" id="PF03108">
    <property type="entry name" value="DBD_Tnp_Mut"/>
    <property type="match status" value="1"/>
</dbReference>
<dbReference type="Proteomes" id="UP001454036">
    <property type="component" value="Unassembled WGS sequence"/>
</dbReference>
<name>A0AAV3RPI9_LITER</name>
<comment type="caution">
    <text evidence="2">The sequence shown here is derived from an EMBL/GenBank/DDBJ whole genome shotgun (WGS) entry which is preliminary data.</text>
</comment>
<organism evidence="2 3">
    <name type="scientific">Lithospermum erythrorhizon</name>
    <name type="common">Purple gromwell</name>
    <name type="synonym">Lithospermum officinale var. erythrorhizon</name>
    <dbReference type="NCBI Taxonomy" id="34254"/>
    <lineage>
        <taxon>Eukaryota</taxon>
        <taxon>Viridiplantae</taxon>
        <taxon>Streptophyta</taxon>
        <taxon>Embryophyta</taxon>
        <taxon>Tracheophyta</taxon>
        <taxon>Spermatophyta</taxon>
        <taxon>Magnoliopsida</taxon>
        <taxon>eudicotyledons</taxon>
        <taxon>Gunneridae</taxon>
        <taxon>Pentapetalae</taxon>
        <taxon>asterids</taxon>
        <taxon>lamiids</taxon>
        <taxon>Boraginales</taxon>
        <taxon>Boraginaceae</taxon>
        <taxon>Boraginoideae</taxon>
        <taxon>Lithospermeae</taxon>
        <taxon>Lithospermum</taxon>
    </lineage>
</organism>